<accession>A0A2P2M5J8</accession>
<name>A0A2P2M5J8_RHIMU</name>
<feature type="region of interest" description="Disordered" evidence="1">
    <location>
        <begin position="85"/>
        <end position="110"/>
    </location>
</feature>
<dbReference type="AlphaFoldDB" id="A0A2P2M5J8"/>
<protein>
    <submittedName>
        <fullName evidence="2">Uncharacterized protein</fullName>
    </submittedName>
</protein>
<evidence type="ECO:0000313" key="2">
    <source>
        <dbReference type="EMBL" id="MBX25474.1"/>
    </source>
</evidence>
<feature type="compositionally biased region" description="Polar residues" evidence="1">
    <location>
        <begin position="85"/>
        <end position="96"/>
    </location>
</feature>
<reference evidence="2" key="1">
    <citation type="submission" date="2018-02" db="EMBL/GenBank/DDBJ databases">
        <title>Rhizophora mucronata_Transcriptome.</title>
        <authorList>
            <person name="Meera S.P."/>
            <person name="Sreeshan A."/>
            <person name="Augustine A."/>
        </authorList>
    </citation>
    <scope>NUCLEOTIDE SEQUENCE</scope>
    <source>
        <tissue evidence="2">Leaf</tissue>
    </source>
</reference>
<organism evidence="2">
    <name type="scientific">Rhizophora mucronata</name>
    <name type="common">Asiatic mangrove</name>
    <dbReference type="NCBI Taxonomy" id="61149"/>
    <lineage>
        <taxon>Eukaryota</taxon>
        <taxon>Viridiplantae</taxon>
        <taxon>Streptophyta</taxon>
        <taxon>Embryophyta</taxon>
        <taxon>Tracheophyta</taxon>
        <taxon>Spermatophyta</taxon>
        <taxon>Magnoliopsida</taxon>
        <taxon>eudicotyledons</taxon>
        <taxon>Gunneridae</taxon>
        <taxon>Pentapetalae</taxon>
        <taxon>rosids</taxon>
        <taxon>fabids</taxon>
        <taxon>Malpighiales</taxon>
        <taxon>Rhizophoraceae</taxon>
        <taxon>Rhizophora</taxon>
    </lineage>
</organism>
<sequence length="110" mass="12450">MEKTSPDIICSCIERDKRTSRSTQKPNSKLSEEVHKQHKSFSKHKQLKTLVYSNKYVTLPSSSGKGQEKLQTPLQTRTNLKPQLSTHALESTSPKTSFGLFPQRSGFPFV</sequence>
<proteinExistence type="predicted"/>
<evidence type="ECO:0000256" key="1">
    <source>
        <dbReference type="SAM" id="MobiDB-lite"/>
    </source>
</evidence>
<dbReference type="EMBL" id="GGEC01044990">
    <property type="protein sequence ID" value="MBX25474.1"/>
    <property type="molecule type" value="Transcribed_RNA"/>
</dbReference>
<feature type="region of interest" description="Disordered" evidence="1">
    <location>
        <begin position="1"/>
        <end position="43"/>
    </location>
</feature>